<accession>A0AAN8IF27</accession>
<dbReference type="AlphaFoldDB" id="A0AAN8IF27"/>
<comment type="caution">
    <text evidence="1">The sequence shown here is derived from an EMBL/GenBank/DDBJ whole genome shotgun (WGS) entry which is preliminary data.</text>
</comment>
<organism evidence="1 2">
    <name type="scientific">Trichostrongylus colubriformis</name>
    <name type="common">Black scour worm</name>
    <dbReference type="NCBI Taxonomy" id="6319"/>
    <lineage>
        <taxon>Eukaryota</taxon>
        <taxon>Metazoa</taxon>
        <taxon>Ecdysozoa</taxon>
        <taxon>Nematoda</taxon>
        <taxon>Chromadorea</taxon>
        <taxon>Rhabditida</taxon>
        <taxon>Rhabditina</taxon>
        <taxon>Rhabditomorpha</taxon>
        <taxon>Strongyloidea</taxon>
        <taxon>Trichostrongylidae</taxon>
        <taxon>Trichostrongylus</taxon>
    </lineage>
</organism>
<protein>
    <submittedName>
        <fullName evidence="1">Uncharacterized protein</fullName>
    </submittedName>
</protein>
<sequence length="100" mass="11315">MQTSIALILSSSLTRISMRSIAATNNMASGRNHAFDIQSDEIRINEASEEDGIRQYVHAIDETGDGFWVLNALMTAVFYATQQWRTSHRTWALHRCIVQS</sequence>
<evidence type="ECO:0000313" key="1">
    <source>
        <dbReference type="EMBL" id="KAK5972194.1"/>
    </source>
</evidence>
<dbReference type="Proteomes" id="UP001331761">
    <property type="component" value="Unassembled WGS sequence"/>
</dbReference>
<keyword evidence="2" id="KW-1185">Reference proteome</keyword>
<proteinExistence type="predicted"/>
<gene>
    <name evidence="1" type="ORF">GCK32_007933</name>
</gene>
<name>A0AAN8IF27_TRICO</name>
<reference evidence="1 2" key="1">
    <citation type="submission" date="2019-10" db="EMBL/GenBank/DDBJ databases">
        <title>Assembly and Annotation for the nematode Trichostrongylus colubriformis.</title>
        <authorList>
            <person name="Martin J."/>
        </authorList>
    </citation>
    <scope>NUCLEOTIDE SEQUENCE [LARGE SCALE GENOMIC DNA]</scope>
    <source>
        <strain evidence="1">G859</strain>
        <tissue evidence="1">Whole worm</tissue>
    </source>
</reference>
<dbReference type="EMBL" id="WIXE01016885">
    <property type="protein sequence ID" value="KAK5972194.1"/>
    <property type="molecule type" value="Genomic_DNA"/>
</dbReference>
<evidence type="ECO:0000313" key="2">
    <source>
        <dbReference type="Proteomes" id="UP001331761"/>
    </source>
</evidence>